<dbReference type="EMBL" id="FMXE01000002">
    <property type="protein sequence ID" value="SDA37465.1"/>
    <property type="molecule type" value="Genomic_DNA"/>
</dbReference>
<proteinExistence type="predicted"/>
<evidence type="ECO:0000256" key="1">
    <source>
        <dbReference type="SAM" id="SignalP"/>
    </source>
</evidence>
<evidence type="ECO:0000313" key="2">
    <source>
        <dbReference type="EMBL" id="SDA37465.1"/>
    </source>
</evidence>
<dbReference type="InterPro" id="IPR011990">
    <property type="entry name" value="TPR-like_helical_dom_sf"/>
</dbReference>
<organism evidence="2 3">
    <name type="scientific">Algoriphagus alkaliphilus</name>
    <dbReference type="NCBI Taxonomy" id="279824"/>
    <lineage>
        <taxon>Bacteria</taxon>
        <taxon>Pseudomonadati</taxon>
        <taxon>Bacteroidota</taxon>
        <taxon>Cytophagia</taxon>
        <taxon>Cytophagales</taxon>
        <taxon>Cyclobacteriaceae</taxon>
        <taxon>Algoriphagus</taxon>
    </lineage>
</organism>
<keyword evidence="3" id="KW-1185">Reference proteome</keyword>
<dbReference type="STRING" id="279824.SAMN03080617_00067"/>
<feature type="signal peptide" evidence="1">
    <location>
        <begin position="1"/>
        <end position="21"/>
    </location>
</feature>
<gene>
    <name evidence="2" type="ORF">SAMN03080617_00067</name>
</gene>
<keyword evidence="1" id="KW-0732">Signal</keyword>
<dbReference type="RefSeq" id="WP_092727964.1">
    <property type="nucleotide sequence ID" value="NZ_FMXE01000002.1"/>
</dbReference>
<feature type="chain" id="PRO_5011752266" evidence="1">
    <location>
        <begin position="22"/>
        <end position="434"/>
    </location>
</feature>
<reference evidence="3" key="1">
    <citation type="submission" date="2016-10" db="EMBL/GenBank/DDBJ databases">
        <authorList>
            <person name="Varghese N."/>
            <person name="Submissions S."/>
        </authorList>
    </citation>
    <scope>NUCLEOTIDE SEQUENCE [LARGE SCALE GENOMIC DNA]</scope>
    <source>
        <strain evidence="3">DSM 22703</strain>
    </source>
</reference>
<dbReference type="OrthoDB" id="1490653at2"/>
<accession>A0A1G5UXI0</accession>
<dbReference type="SMART" id="SM00028">
    <property type="entry name" value="TPR"/>
    <property type="match status" value="2"/>
</dbReference>
<name>A0A1G5UXI0_9BACT</name>
<dbReference type="Proteomes" id="UP000198756">
    <property type="component" value="Unassembled WGS sequence"/>
</dbReference>
<dbReference type="SUPFAM" id="SSF48452">
    <property type="entry name" value="TPR-like"/>
    <property type="match status" value="1"/>
</dbReference>
<dbReference type="InterPro" id="IPR019734">
    <property type="entry name" value="TPR_rpt"/>
</dbReference>
<protein>
    <submittedName>
        <fullName evidence="2">Uncharacterized protein</fullName>
    </submittedName>
</protein>
<evidence type="ECO:0000313" key="3">
    <source>
        <dbReference type="Proteomes" id="UP000198756"/>
    </source>
</evidence>
<sequence length="434" mass="48078">MKIKSTLLVMGAMLLSGLVQAQDGWNWPADPAQEAKARELNAAYTDYMKSEQFVEATKPLHWLLVNTPELNESIYINGTAIYKGAADKTADAAQKLIYQDSVMALYEKRGKIYNNVAKWIENKAYYGYVFFKGDKTRIPAVVADFEKAIELNGTISNHKLLEAYFDLVYRNNAFNKVYTGEQVLAIYEKVNGLLNEAEARGKDVTSSKSTLEAILVNMELIDCNFIENTMGPKLKADPTNEELANQIFRYSVQYKCYSSNSFMAALEFIDSKNPTFATSQVRAMKYMSAGEFDKAEPVLVKAMTLAENNKQKGEVQMELAKIYTQGGKKSQARTAAKEAAALDPELTASAFSLIGDLYMSAFNDCRGGESRAKDYSIFIAAYNAYQRAGDSKGMAGARSRFPSKEELFTEGLQVGGSLSTGCWVGETVTLATRD</sequence>
<dbReference type="AlphaFoldDB" id="A0A1G5UXI0"/>
<dbReference type="Gene3D" id="1.25.40.10">
    <property type="entry name" value="Tetratricopeptide repeat domain"/>
    <property type="match status" value="1"/>
</dbReference>